<dbReference type="SUPFAM" id="SSF53474">
    <property type="entry name" value="alpha/beta-Hydrolases"/>
    <property type="match status" value="2"/>
</dbReference>
<evidence type="ECO:0000313" key="3">
    <source>
        <dbReference type="EMBL" id="CAD6532884.1"/>
    </source>
</evidence>
<dbReference type="InterPro" id="IPR029058">
    <property type="entry name" value="AB_hydrolase_fold"/>
</dbReference>
<evidence type="ECO:0000256" key="2">
    <source>
        <dbReference type="SAM" id="SignalP"/>
    </source>
</evidence>
<reference evidence="3 4" key="1">
    <citation type="submission" date="2020-10" db="EMBL/GenBank/DDBJ databases">
        <authorList>
            <person name="Peeters C."/>
        </authorList>
    </citation>
    <scope>NUCLEOTIDE SEQUENCE [LARGE SCALE GENOMIC DNA]</scope>
    <source>
        <strain evidence="3 4">LMG 27952</strain>
    </source>
</reference>
<feature type="chain" id="PRO_5046180741" evidence="2">
    <location>
        <begin position="41"/>
        <end position="588"/>
    </location>
</feature>
<keyword evidence="1" id="KW-0812">Transmembrane</keyword>
<name>A0ABN7HUH1_9BURK</name>
<protein>
    <submittedName>
        <fullName evidence="3">Uncharacterized protein</fullName>
    </submittedName>
</protein>
<keyword evidence="1" id="KW-0472">Membrane</keyword>
<dbReference type="Gene3D" id="3.40.50.1820">
    <property type="entry name" value="alpha/beta hydrolase"/>
    <property type="match status" value="1"/>
</dbReference>
<feature type="transmembrane region" description="Helical" evidence="1">
    <location>
        <begin position="567"/>
        <end position="585"/>
    </location>
</feature>
<feature type="signal peptide" evidence="2">
    <location>
        <begin position="1"/>
        <end position="40"/>
    </location>
</feature>
<evidence type="ECO:0000313" key="4">
    <source>
        <dbReference type="Proteomes" id="UP000656319"/>
    </source>
</evidence>
<feature type="transmembrane region" description="Helical" evidence="1">
    <location>
        <begin position="543"/>
        <end position="560"/>
    </location>
</feature>
<accession>A0ABN7HUH1</accession>
<keyword evidence="1" id="KW-1133">Transmembrane helix</keyword>
<organism evidence="3 4">
    <name type="scientific">Paraburkholderia hiiakae</name>
    <dbReference type="NCBI Taxonomy" id="1081782"/>
    <lineage>
        <taxon>Bacteria</taxon>
        <taxon>Pseudomonadati</taxon>
        <taxon>Pseudomonadota</taxon>
        <taxon>Betaproteobacteria</taxon>
        <taxon>Burkholderiales</taxon>
        <taxon>Burkholderiaceae</taxon>
        <taxon>Paraburkholderia</taxon>
    </lineage>
</organism>
<proteinExistence type="predicted"/>
<keyword evidence="4" id="KW-1185">Reference proteome</keyword>
<evidence type="ECO:0000256" key="1">
    <source>
        <dbReference type="SAM" id="Phobius"/>
    </source>
</evidence>
<gene>
    <name evidence="3" type="ORF">LMG27952_02670</name>
</gene>
<dbReference type="Proteomes" id="UP000656319">
    <property type="component" value="Unassembled WGS sequence"/>
</dbReference>
<sequence>MQTAQSGHKMIRNFPTHHMMRFFCLLVFLIPMLCTRNVNADPCPMPTKLGDIPTRLVVVVPATTQGPEEWQSFLRRLERDPQHKQIAWLVYRHDITYATKGSARNVAKDISACIDQWAQAPQYQSVTLIGHSIGGMLLRHAYLIGAGAMPGLPAAPHPWTEKVDRILLFSSVNRGVSGKNFGRWYGPVTWLARTFPHPHLIVEDFQVGSDFIADTRIAWIRYFGELQSSSIHNPSVIIPKVTQFWGTQDSVVTESDNSDLEAFSGPVLIRIQGANHRNLQQLDPPYTTTGDARWEKFRDALFENSKPTLKTYVPRRVLFIVRGIRDSSNSAWVSELASDAQSTYGHENIAEIEYGYFSAAHFAIRPLRRKPLPEFRDRYAELLAQNPMTTFDFIGHSNGTYLLAQSLLSTPSMKFKNVVLAAPVLPVDFDWKKIFDRGQVKAMRYEMASRDWAVGILCPALRAIGFTDVGPAGVLGFGAPTAMQPGQVVDVGWYQGGHGESLRDDDNLRHLLNFAETGEDFAAGETVLHELGAMRFFSNVTPYMVWFALVMLAVAGGFAFRRNKRHFGKIVLSTLVVTIILYVLLDVI</sequence>
<dbReference type="EMBL" id="CAJHCQ010000006">
    <property type="protein sequence ID" value="CAD6532884.1"/>
    <property type="molecule type" value="Genomic_DNA"/>
</dbReference>
<keyword evidence="2" id="KW-0732">Signal</keyword>
<comment type="caution">
    <text evidence="3">The sequence shown here is derived from an EMBL/GenBank/DDBJ whole genome shotgun (WGS) entry which is preliminary data.</text>
</comment>